<evidence type="ECO:0000313" key="3">
    <source>
        <dbReference type="Proteomes" id="UP000790347"/>
    </source>
</evidence>
<comment type="caution">
    <text evidence="2">The sequence shown here is derived from an EMBL/GenBank/DDBJ whole genome shotgun (WGS) entry which is preliminary data.</text>
</comment>
<keyword evidence="1" id="KW-0472">Membrane</keyword>
<dbReference type="Proteomes" id="UP000790347">
    <property type="component" value="Unassembled WGS sequence"/>
</dbReference>
<keyword evidence="1" id="KW-0812">Transmembrane</keyword>
<keyword evidence="3" id="KW-1185">Reference proteome</keyword>
<name>A0A922HI41_DERFA</name>
<feature type="transmembrane region" description="Helical" evidence="1">
    <location>
        <begin position="164"/>
        <end position="184"/>
    </location>
</feature>
<accession>A0A922HI41</accession>
<proteinExistence type="predicted"/>
<evidence type="ECO:0000313" key="2">
    <source>
        <dbReference type="EMBL" id="KAH9493728.1"/>
    </source>
</evidence>
<gene>
    <name evidence="2" type="ORF">DERF_014464</name>
</gene>
<organism evidence="2 3">
    <name type="scientific">Dermatophagoides farinae</name>
    <name type="common">American house dust mite</name>
    <dbReference type="NCBI Taxonomy" id="6954"/>
    <lineage>
        <taxon>Eukaryota</taxon>
        <taxon>Metazoa</taxon>
        <taxon>Ecdysozoa</taxon>
        <taxon>Arthropoda</taxon>
        <taxon>Chelicerata</taxon>
        <taxon>Arachnida</taxon>
        <taxon>Acari</taxon>
        <taxon>Acariformes</taxon>
        <taxon>Sarcoptiformes</taxon>
        <taxon>Astigmata</taxon>
        <taxon>Psoroptidia</taxon>
        <taxon>Analgoidea</taxon>
        <taxon>Pyroglyphidae</taxon>
        <taxon>Dermatophagoidinae</taxon>
        <taxon>Dermatophagoides</taxon>
    </lineage>
</organism>
<reference evidence="2" key="1">
    <citation type="submission" date="2013-05" db="EMBL/GenBank/DDBJ databases">
        <authorList>
            <person name="Yim A.K.Y."/>
            <person name="Chan T.F."/>
            <person name="Ji K.M."/>
            <person name="Liu X.Y."/>
            <person name="Zhou J.W."/>
            <person name="Li R.Q."/>
            <person name="Yang K.Y."/>
            <person name="Li J."/>
            <person name="Li M."/>
            <person name="Law P.T.W."/>
            <person name="Wu Y.L."/>
            <person name="Cai Z.L."/>
            <person name="Qin H."/>
            <person name="Bao Y."/>
            <person name="Leung R.K.K."/>
            <person name="Ng P.K.S."/>
            <person name="Zou J."/>
            <person name="Zhong X.J."/>
            <person name="Ran P.X."/>
            <person name="Zhong N.S."/>
            <person name="Liu Z.G."/>
            <person name="Tsui S.K.W."/>
        </authorList>
    </citation>
    <scope>NUCLEOTIDE SEQUENCE</scope>
    <source>
        <strain evidence="2">Derf</strain>
        <tissue evidence="2">Whole organism</tissue>
    </source>
</reference>
<sequence>MGITIHISSNDDYLQSIWPLIMFYKKNAKNVDKLFILNKHRNQLNDTELLYTLRYPYKSVYGLSNTLNCSQSIWKRFYDCERSSHQLWRIHIERYFYATKEFCCFIWNTLECEMNVAAECNVEYSRKLKNNTFESFEKICNKIYCGYNSFACWFSPDKQETYRIVAIIGVFILGICCTICGMIQCRNSPHTGLKITFKKPPPDIKNLENKNNNTTTIKQLTVKPKIKNVKPKEIITTTIISTKTTTTSKIPTIRKSKQSPILNGDDSIGGATKNIPFSNQSLPNQESKTFKTLKNLPKLVDFITPPTQTTKVVHDDLLSMYSSGSPSPENSMLPPPPPLETPLNLLSPLSDTSDMTALIETDQMQQMILQFDPIN</sequence>
<evidence type="ECO:0000256" key="1">
    <source>
        <dbReference type="SAM" id="Phobius"/>
    </source>
</evidence>
<keyword evidence="1" id="KW-1133">Transmembrane helix</keyword>
<dbReference type="AlphaFoldDB" id="A0A922HI41"/>
<dbReference type="EMBL" id="ASGP02000008">
    <property type="protein sequence ID" value="KAH9493728.1"/>
    <property type="molecule type" value="Genomic_DNA"/>
</dbReference>
<reference evidence="2" key="2">
    <citation type="journal article" date="2022" name="Res Sq">
        <title>Comparative Genomics Reveals Insights into the Divergent Evolution of Astigmatic Mites and Household Pest Adaptations.</title>
        <authorList>
            <person name="Xiong Q."/>
            <person name="Wan A.T.-Y."/>
            <person name="Liu X.-Y."/>
            <person name="Fung C.S.-H."/>
            <person name="Xiao X."/>
            <person name="Malainual N."/>
            <person name="Hou J."/>
            <person name="Wang L."/>
            <person name="Wang M."/>
            <person name="Yang K."/>
            <person name="Cui Y."/>
            <person name="Leung E."/>
            <person name="Nong W."/>
            <person name="Shin S.-K."/>
            <person name="Au S."/>
            <person name="Jeong K.Y."/>
            <person name="Chew F.T."/>
            <person name="Hui J."/>
            <person name="Leung T.F."/>
            <person name="Tungtrongchitr A."/>
            <person name="Zhong N."/>
            <person name="Liu Z."/>
            <person name="Tsui S."/>
        </authorList>
    </citation>
    <scope>NUCLEOTIDE SEQUENCE</scope>
    <source>
        <strain evidence="2">Derf</strain>
        <tissue evidence="2">Whole organism</tissue>
    </source>
</reference>
<protein>
    <submittedName>
        <fullName evidence="2">Uncharacterized protein</fullName>
    </submittedName>
</protein>